<dbReference type="KEGG" id="ctak:4412677_00401"/>
<keyword evidence="2" id="KW-1185">Reference proteome</keyword>
<protein>
    <recommendedName>
        <fullName evidence="3">Special sigma factor</fullName>
    </recommendedName>
</protein>
<dbReference type="AlphaFoldDB" id="A0A239WL02"/>
<dbReference type="EMBL" id="LT906465">
    <property type="protein sequence ID" value="SNV35191.1"/>
    <property type="molecule type" value="Genomic_DNA"/>
</dbReference>
<reference evidence="1 2" key="1">
    <citation type="submission" date="2017-06" db="EMBL/GenBank/DDBJ databases">
        <authorList>
            <consortium name="Pathogen Informatics"/>
        </authorList>
    </citation>
    <scope>NUCLEOTIDE SEQUENCE [LARGE SCALE GENOMIC DNA]</scope>
    <source>
        <strain evidence="1 2">NCTC13490</strain>
    </source>
</reference>
<accession>A0A239WL02</accession>
<name>A0A239WL02_9FLAO</name>
<dbReference type="RefSeq" id="WP_095069886.1">
    <property type="nucleotide sequence ID" value="NZ_LT906465.1"/>
</dbReference>
<evidence type="ECO:0008006" key="3">
    <source>
        <dbReference type="Google" id="ProtNLM"/>
    </source>
</evidence>
<dbReference type="Proteomes" id="UP000215196">
    <property type="component" value="Chromosome 1"/>
</dbReference>
<evidence type="ECO:0000313" key="2">
    <source>
        <dbReference type="Proteomes" id="UP000215196"/>
    </source>
</evidence>
<evidence type="ECO:0000313" key="1">
    <source>
        <dbReference type="EMBL" id="SNV35191.1"/>
    </source>
</evidence>
<gene>
    <name evidence="1" type="ORF">SAMEA4412677_00401</name>
</gene>
<dbReference type="Pfam" id="PF21983">
    <property type="entry name" value="NikA-like"/>
    <property type="match status" value="1"/>
</dbReference>
<dbReference type="InterPro" id="IPR053842">
    <property type="entry name" value="NikA-like"/>
</dbReference>
<organism evidence="1 2">
    <name type="scientific">Chryseobacterium taklimakanense</name>
    <dbReference type="NCBI Taxonomy" id="536441"/>
    <lineage>
        <taxon>Bacteria</taxon>
        <taxon>Pseudomonadati</taxon>
        <taxon>Bacteroidota</taxon>
        <taxon>Flavobacteriia</taxon>
        <taxon>Flavobacteriales</taxon>
        <taxon>Weeksellaceae</taxon>
        <taxon>Chryseobacterium group</taxon>
        <taxon>Chryseobacterium</taxon>
    </lineage>
</organism>
<proteinExistence type="predicted"/>
<sequence>MKNDFLTDFVQQISEQKKIQVANEKRRKYFQNIGRKGGQNKKTSKHLTKKFSLRFSRKEFEILTAKAGKNNLKLSEYIRMVLTEKELKINEFKIDQTLLEYGNHFIRISNLLRNREFLEFENKKEIMEQIETVTKLIRDYLYEKIDSQRNNDE</sequence>